<comment type="subcellular location">
    <subcellularLocation>
        <location evidence="1">Endoplasmic reticulum membrane</location>
    </subcellularLocation>
</comment>
<keyword evidence="1" id="KW-0378">Hydrolase</keyword>
<comment type="similarity">
    <text evidence="1">Belongs to the GPI inositol-deacylase family.</text>
</comment>
<protein>
    <recommendedName>
        <fullName evidence="1">GPI inositol-deacylase</fullName>
        <ecNumber evidence="1">3.1.-.-</ecNumber>
    </recommendedName>
</protein>
<organism evidence="4 5">
    <name type="scientific">Gymnopilus dilepis</name>
    <dbReference type="NCBI Taxonomy" id="231916"/>
    <lineage>
        <taxon>Eukaryota</taxon>
        <taxon>Fungi</taxon>
        <taxon>Dikarya</taxon>
        <taxon>Basidiomycota</taxon>
        <taxon>Agaricomycotina</taxon>
        <taxon>Agaricomycetes</taxon>
        <taxon>Agaricomycetidae</taxon>
        <taxon>Agaricales</taxon>
        <taxon>Agaricineae</taxon>
        <taxon>Hymenogastraceae</taxon>
        <taxon>Gymnopilus</taxon>
    </lineage>
</organism>
<dbReference type="Gene3D" id="3.40.50.1820">
    <property type="entry name" value="alpha/beta hydrolase"/>
    <property type="match status" value="1"/>
</dbReference>
<keyword evidence="5" id="KW-1185">Reference proteome</keyword>
<sequence>MRSPVLRWLSRSPALQEAINTPLPRRPPRAKLPPSFHPTLQPPFFDNLTRSTMPTASLSPPLPVENGPSRPSDSIRPPPIVLLHSNPTSSSLDSLRSLSRRSMSTYSAAALPSPPPASNNTLSIKWWPSIDSLLSQEDRPHQKEEVKKKYLSPRNPVVFCHGLLGFDNVTIGPSIAPLQVAHWRGIKEVLEENGTEVLITRVPATSSPKERAKVLEEKISSVYPGRSVHLIGHSMGGLDCRYLTTHLTYRKFQVLSVTTIATPHRGSAFADHFLNTVGKERMPQVLSLLDMLPNGGGDGSAFEALTIESMRKFNEETPDVPGVKYFSWGAVYEPGLIDTWKWPHSVILEKEGPNDGLVSVESSKWGTYLGTLSQVNHLDLVGWINTARYKWAEITGKEIKFRPATFYLGIADMLAREVEGQGKEGEEHGEARESSKAGAGVELEERKKSGEAADQQRSQMVESLDTAGADVHDKNSPAASSSSTRTEQAGDLPVTRTFGKSGSPASSG</sequence>
<feature type="region of interest" description="Disordered" evidence="2">
    <location>
        <begin position="420"/>
        <end position="508"/>
    </location>
</feature>
<evidence type="ECO:0000259" key="3">
    <source>
        <dbReference type="Pfam" id="PF07819"/>
    </source>
</evidence>
<feature type="domain" description="GPI inositol-deacylase PGAP1-like alpha/beta" evidence="3">
    <location>
        <begin position="219"/>
        <end position="273"/>
    </location>
</feature>
<feature type="compositionally biased region" description="Polar residues" evidence="2">
    <location>
        <begin position="48"/>
        <end position="58"/>
    </location>
</feature>
<dbReference type="Proteomes" id="UP000284706">
    <property type="component" value="Unassembled WGS sequence"/>
</dbReference>
<dbReference type="OrthoDB" id="5592486at2759"/>
<evidence type="ECO:0000313" key="5">
    <source>
        <dbReference type="Proteomes" id="UP000284706"/>
    </source>
</evidence>
<dbReference type="SUPFAM" id="SSF53474">
    <property type="entry name" value="alpha/beta-Hydrolases"/>
    <property type="match status" value="1"/>
</dbReference>
<dbReference type="GO" id="GO:0015031">
    <property type="term" value="P:protein transport"/>
    <property type="evidence" value="ECO:0007669"/>
    <property type="project" value="UniProtKB-KW"/>
</dbReference>
<comment type="function">
    <text evidence="1">Involved in inositol deacylation of GPI-anchored proteins which plays important roles in the quality control and ER-associated degradation of GPI-anchored proteins.</text>
</comment>
<dbReference type="GO" id="GO:0016788">
    <property type="term" value="F:hydrolase activity, acting on ester bonds"/>
    <property type="evidence" value="ECO:0007669"/>
    <property type="project" value="InterPro"/>
</dbReference>
<accession>A0A409VBT8</accession>
<proteinExistence type="inferred from homology"/>
<gene>
    <name evidence="4" type="ORF">CVT26_002023</name>
</gene>
<dbReference type="InParanoid" id="A0A409VBT8"/>
<keyword evidence="1" id="KW-0813">Transport</keyword>
<feature type="region of interest" description="Disordered" evidence="2">
    <location>
        <begin position="1"/>
        <end position="97"/>
    </location>
</feature>
<evidence type="ECO:0000256" key="1">
    <source>
        <dbReference type="RuleBase" id="RU365011"/>
    </source>
</evidence>
<dbReference type="STRING" id="231916.A0A409VBT8"/>
<dbReference type="AlphaFoldDB" id="A0A409VBT8"/>
<keyword evidence="1" id="KW-0256">Endoplasmic reticulum</keyword>
<comment type="caution">
    <text evidence="4">The sequence shown here is derived from an EMBL/GenBank/DDBJ whole genome shotgun (WGS) entry which is preliminary data.</text>
</comment>
<dbReference type="InterPro" id="IPR012908">
    <property type="entry name" value="PGAP1-ab_dom-like"/>
</dbReference>
<evidence type="ECO:0000256" key="2">
    <source>
        <dbReference type="SAM" id="MobiDB-lite"/>
    </source>
</evidence>
<name>A0A409VBT8_9AGAR</name>
<dbReference type="Pfam" id="PF07819">
    <property type="entry name" value="PGAP1"/>
    <property type="match status" value="1"/>
</dbReference>
<dbReference type="EC" id="3.1.-.-" evidence="1"/>
<dbReference type="EMBL" id="NHYE01005666">
    <property type="protein sequence ID" value="PPQ64484.1"/>
    <property type="molecule type" value="Genomic_DNA"/>
</dbReference>
<keyword evidence="1" id="KW-0472">Membrane</keyword>
<reference evidence="4 5" key="1">
    <citation type="journal article" date="2018" name="Evol. Lett.">
        <title>Horizontal gene cluster transfer increased hallucinogenic mushroom diversity.</title>
        <authorList>
            <person name="Reynolds H.T."/>
            <person name="Vijayakumar V."/>
            <person name="Gluck-Thaler E."/>
            <person name="Korotkin H.B."/>
            <person name="Matheny P.B."/>
            <person name="Slot J.C."/>
        </authorList>
    </citation>
    <scope>NUCLEOTIDE SEQUENCE [LARGE SCALE GENOMIC DNA]</scope>
    <source>
        <strain evidence="4 5">SRW20</strain>
    </source>
</reference>
<dbReference type="InterPro" id="IPR029058">
    <property type="entry name" value="AB_hydrolase_fold"/>
</dbReference>
<feature type="compositionally biased region" description="Polar residues" evidence="2">
    <location>
        <begin position="498"/>
        <end position="508"/>
    </location>
</feature>
<feature type="compositionally biased region" description="Basic and acidic residues" evidence="2">
    <location>
        <begin position="420"/>
        <end position="435"/>
    </location>
</feature>
<dbReference type="GO" id="GO:0005789">
    <property type="term" value="C:endoplasmic reticulum membrane"/>
    <property type="evidence" value="ECO:0007669"/>
    <property type="project" value="UniProtKB-SubCell"/>
</dbReference>
<keyword evidence="1" id="KW-0653">Protein transport</keyword>
<feature type="compositionally biased region" description="Polar residues" evidence="2">
    <location>
        <begin position="477"/>
        <end position="487"/>
    </location>
</feature>
<evidence type="ECO:0000313" key="4">
    <source>
        <dbReference type="EMBL" id="PPQ64484.1"/>
    </source>
</evidence>
<dbReference type="PANTHER" id="PTHR11440">
    <property type="entry name" value="LECITHIN-CHOLESTEROL ACYLTRANSFERASE-RELATED"/>
    <property type="match status" value="1"/>
</dbReference>